<evidence type="ECO:0000256" key="1">
    <source>
        <dbReference type="ARBA" id="ARBA00006607"/>
    </source>
</evidence>
<evidence type="ECO:0000256" key="2">
    <source>
        <dbReference type="ARBA" id="ARBA00022741"/>
    </source>
</evidence>
<dbReference type="InterPro" id="IPR002423">
    <property type="entry name" value="Cpn60/GroEL/TCP-1"/>
</dbReference>
<dbReference type="InterPro" id="IPR027409">
    <property type="entry name" value="GroEL-like_apical_dom_sf"/>
</dbReference>
<dbReference type="GO" id="GO:0140662">
    <property type="term" value="F:ATP-dependent protein folding chaperone"/>
    <property type="evidence" value="ECO:0007669"/>
    <property type="project" value="InterPro"/>
</dbReference>
<dbReference type="InterPro" id="IPR018370">
    <property type="entry name" value="Chaperonin_Cpn60_CS"/>
</dbReference>
<dbReference type="SUPFAM" id="SSF52029">
    <property type="entry name" value="GroEL apical domain-like"/>
    <property type="match status" value="1"/>
</dbReference>
<reference evidence="7" key="1">
    <citation type="submission" date="2019-09" db="EMBL/GenBank/DDBJ databases">
        <title>Draft genome information of white flower Hibiscus syriacus.</title>
        <authorList>
            <person name="Kim Y.-M."/>
        </authorList>
    </citation>
    <scope>NUCLEOTIDE SEQUENCE [LARGE SCALE GENOMIC DNA]</scope>
    <source>
        <strain evidence="7">YM2019G1</strain>
    </source>
</reference>
<dbReference type="Pfam" id="PF00118">
    <property type="entry name" value="Cpn60_TCP1"/>
    <property type="match status" value="1"/>
</dbReference>
<organism evidence="7 8">
    <name type="scientific">Hibiscus syriacus</name>
    <name type="common">Rose of Sharon</name>
    <dbReference type="NCBI Taxonomy" id="106335"/>
    <lineage>
        <taxon>Eukaryota</taxon>
        <taxon>Viridiplantae</taxon>
        <taxon>Streptophyta</taxon>
        <taxon>Embryophyta</taxon>
        <taxon>Tracheophyta</taxon>
        <taxon>Spermatophyta</taxon>
        <taxon>Magnoliopsida</taxon>
        <taxon>eudicotyledons</taxon>
        <taxon>Gunneridae</taxon>
        <taxon>Pentapetalae</taxon>
        <taxon>rosids</taxon>
        <taxon>malvids</taxon>
        <taxon>Malvales</taxon>
        <taxon>Malvaceae</taxon>
        <taxon>Malvoideae</taxon>
        <taxon>Hibiscus</taxon>
    </lineage>
</organism>
<dbReference type="InterPro" id="IPR001844">
    <property type="entry name" value="Cpn60/GroEL"/>
</dbReference>
<dbReference type="SUPFAM" id="SSF48592">
    <property type="entry name" value="GroEL equatorial domain-like"/>
    <property type="match status" value="1"/>
</dbReference>
<dbReference type="EMBL" id="VEPZ02000279">
    <property type="protein sequence ID" value="KAE8728057.1"/>
    <property type="molecule type" value="Genomic_DNA"/>
</dbReference>
<dbReference type="CDD" id="cd03344">
    <property type="entry name" value="GroEL"/>
    <property type="match status" value="1"/>
</dbReference>
<dbReference type="InterPro" id="IPR027413">
    <property type="entry name" value="GROEL-like_equatorial_sf"/>
</dbReference>
<name>A0A6A3CGZ7_HIBSY</name>
<dbReference type="NCBIfam" id="NF009487">
    <property type="entry name" value="PRK12849.1"/>
    <property type="match status" value="1"/>
</dbReference>
<sequence length="429" mass="46138">MIGSRLSWNRSYTAKDIKYGVEARALVLKVVEELADAVGTISANGERKIGELIAKAMEKVGKEGVITIQDGKTLFNELEVVEGMKLDRGYICPYFITNTKNQKCVNDPLILIHEKKISSLIAVVKVLELALKRQRPLLIVAEDVESEALATLILNKLRVGIKVCAIKSPGFGENRKASLHDLAVLTGGEVITEELGMNLEKVDLEMLGTCKRVTVSKDDTVILDGNGDKKSIEERCEQIRSAIELSTSDYDKEKLQERLAKLSGGVAVLNIGGGSEAEVGEKKDRVTDALNATKAAVEEGIVPGGAVALLYASKELDKLPTANFDQKIVSFSLVNEFLLQTPVNTIASNAGVEGAVIVGKLLEQDNPDLGYDAQPKAGIMDPLKVIRTALVDVASVSSLMTTTEAIVVELPKDEKDVSAMPGGMGGMDY</sequence>
<keyword evidence="8" id="KW-1185">Reference proteome</keyword>
<dbReference type="NCBIfam" id="NF009488">
    <property type="entry name" value="PRK12850.1"/>
    <property type="match status" value="1"/>
</dbReference>
<comment type="similarity">
    <text evidence="1 6">Belongs to the chaperonin (HSP60) family.</text>
</comment>
<comment type="caution">
    <text evidence="7">The sequence shown here is derived from an EMBL/GenBank/DDBJ whole genome shotgun (WGS) entry which is preliminary data.</text>
</comment>
<keyword evidence="3" id="KW-0067">ATP-binding</keyword>
<evidence type="ECO:0000256" key="5">
    <source>
        <dbReference type="ARBA" id="ARBA00023186"/>
    </source>
</evidence>
<evidence type="ECO:0000256" key="6">
    <source>
        <dbReference type="RuleBase" id="RU000418"/>
    </source>
</evidence>
<dbReference type="GO" id="GO:0042026">
    <property type="term" value="P:protein refolding"/>
    <property type="evidence" value="ECO:0007669"/>
    <property type="project" value="InterPro"/>
</dbReference>
<dbReference type="InterPro" id="IPR027410">
    <property type="entry name" value="TCP-1-like_intermed_sf"/>
</dbReference>
<dbReference type="GO" id="GO:0005524">
    <property type="term" value="F:ATP binding"/>
    <property type="evidence" value="ECO:0007669"/>
    <property type="project" value="UniProtKB-KW"/>
</dbReference>
<dbReference type="FunFam" id="3.50.7.10:FF:000001">
    <property type="entry name" value="60 kDa chaperonin"/>
    <property type="match status" value="1"/>
</dbReference>
<dbReference type="Proteomes" id="UP000436088">
    <property type="component" value="Unassembled WGS sequence"/>
</dbReference>
<accession>A0A6A3CGZ7</accession>
<keyword evidence="4" id="KW-0809">Transit peptide</keyword>
<gene>
    <name evidence="7" type="ORF">F3Y22_tig00004779pilonHSYRG00013</name>
</gene>
<dbReference type="PRINTS" id="PR00298">
    <property type="entry name" value="CHAPERONIN60"/>
</dbReference>
<protein>
    <submittedName>
        <fullName evidence="7">Chaperonin CPN60-2</fullName>
    </submittedName>
</protein>
<keyword evidence="5" id="KW-0143">Chaperone</keyword>
<dbReference type="PANTHER" id="PTHR45633">
    <property type="entry name" value="60 KDA HEAT SHOCK PROTEIN, MITOCHONDRIAL"/>
    <property type="match status" value="1"/>
</dbReference>
<dbReference type="NCBIfam" id="NF000592">
    <property type="entry name" value="PRK00013.1"/>
    <property type="match status" value="1"/>
</dbReference>
<evidence type="ECO:0000313" key="8">
    <source>
        <dbReference type="Proteomes" id="UP000436088"/>
    </source>
</evidence>
<evidence type="ECO:0000256" key="4">
    <source>
        <dbReference type="ARBA" id="ARBA00022946"/>
    </source>
</evidence>
<dbReference type="PROSITE" id="PS00296">
    <property type="entry name" value="CHAPERONINS_CPN60"/>
    <property type="match status" value="1"/>
</dbReference>
<keyword evidence="2" id="KW-0547">Nucleotide-binding</keyword>
<dbReference type="Gene3D" id="3.50.7.10">
    <property type="entry name" value="GroEL"/>
    <property type="match status" value="1"/>
</dbReference>
<proteinExistence type="inferred from homology"/>
<dbReference type="Gene3D" id="1.10.560.10">
    <property type="entry name" value="GroEL-like equatorial domain"/>
    <property type="match status" value="1"/>
</dbReference>
<dbReference type="Gene3D" id="3.30.260.10">
    <property type="entry name" value="TCP-1-like chaperonin intermediate domain"/>
    <property type="match status" value="1"/>
</dbReference>
<evidence type="ECO:0000313" key="7">
    <source>
        <dbReference type="EMBL" id="KAE8728057.1"/>
    </source>
</evidence>
<dbReference type="NCBIfam" id="NF009489">
    <property type="entry name" value="PRK12851.1"/>
    <property type="match status" value="1"/>
</dbReference>
<dbReference type="AlphaFoldDB" id="A0A6A3CGZ7"/>
<evidence type="ECO:0000256" key="3">
    <source>
        <dbReference type="ARBA" id="ARBA00022840"/>
    </source>
</evidence>